<dbReference type="PANTHER" id="PTHR37534">
    <property type="entry name" value="TRANSCRIPTIONAL ACTIVATOR PROTEIN UGA3"/>
    <property type="match status" value="1"/>
</dbReference>
<dbReference type="Pfam" id="PF11951">
    <property type="entry name" value="Fungal_trans_2"/>
    <property type="match status" value="1"/>
</dbReference>
<dbReference type="Proteomes" id="UP000053958">
    <property type="component" value="Unassembled WGS sequence"/>
</dbReference>
<organism evidence="4 5">
    <name type="scientific">Rasamsonia emersonii (strain ATCC 16479 / CBS 393.64 / IMI 116815)</name>
    <dbReference type="NCBI Taxonomy" id="1408163"/>
    <lineage>
        <taxon>Eukaryota</taxon>
        <taxon>Fungi</taxon>
        <taxon>Dikarya</taxon>
        <taxon>Ascomycota</taxon>
        <taxon>Pezizomycotina</taxon>
        <taxon>Eurotiomycetes</taxon>
        <taxon>Eurotiomycetidae</taxon>
        <taxon>Eurotiales</taxon>
        <taxon>Trichocomaceae</taxon>
        <taxon>Rasamsonia</taxon>
    </lineage>
</organism>
<evidence type="ECO:0000313" key="5">
    <source>
        <dbReference type="Proteomes" id="UP000053958"/>
    </source>
</evidence>
<sequence>MPPKRVRTVEGSCWPLSSLFSLHHRRSILRLWQRLRLRWCNGVAARGRFAGHNLPILDVNDRKGEGEDKERQELAIGRRRGEDRKGSFSSALPSLRPGNSLVSASPMTAEELMLYFEHEVVDGFNISPDRIRVDLLSVYKDPALRQSVTAVANAHHFLYLQQSPRDAALAKKKARLEAIQVFRKQLLNPDLHRTCPSTFDLFVTNVLLCILDGVIDPNDEGTDTYWHFHGGRAILSQWKLQEQLFQQKKGLPALMLSVFATMDLTYALLSGQDPYFHHSTWASFARSEGWWGTLPAGDPFLELMAILSRLAHLGHVIYGTGQLPSRSEVQALLATLRGHNIVVEQQEEEYNFSPIGERHSALSSSPLLSPSLMKAMETAEPVDRDQSWAIFCNAYRLAGLVYIYRVLHGLDVIHPLVQQATALGVQAICGVRLTGKLSHCLLFPMVVIGSHCRTAEQQMAIRATLGSTASFLHFGSLRIMQNFLQGSGNEERQRWIGGNVSMTSRGKPFCFEVLPMPPTRNSSVIGPAGHKPGEAGEDNPIALEP</sequence>
<comment type="caution">
    <text evidence="4">The sequence shown here is derived from an EMBL/GenBank/DDBJ whole genome shotgun (WGS) entry which is preliminary data.</text>
</comment>
<protein>
    <recommendedName>
        <fullName evidence="6">C6 finger domain protein</fullName>
    </recommendedName>
</protein>
<dbReference type="RefSeq" id="XP_013330072.1">
    <property type="nucleotide sequence ID" value="XM_013474618.1"/>
</dbReference>
<name>A0A0F4YZC4_RASE3</name>
<gene>
    <name evidence="4" type="ORF">T310_2526</name>
</gene>
<evidence type="ECO:0000256" key="1">
    <source>
        <dbReference type="ARBA" id="ARBA00004123"/>
    </source>
</evidence>
<dbReference type="OrthoDB" id="3251668at2759"/>
<dbReference type="EMBL" id="LASV01000101">
    <property type="protein sequence ID" value="KKA23460.1"/>
    <property type="molecule type" value="Genomic_DNA"/>
</dbReference>
<evidence type="ECO:0000256" key="3">
    <source>
        <dbReference type="SAM" id="MobiDB-lite"/>
    </source>
</evidence>
<keyword evidence="2" id="KW-0539">Nucleus</keyword>
<evidence type="ECO:0008006" key="6">
    <source>
        <dbReference type="Google" id="ProtNLM"/>
    </source>
</evidence>
<accession>A0A0F4YZC4</accession>
<reference evidence="4 5" key="1">
    <citation type="submission" date="2015-04" db="EMBL/GenBank/DDBJ databases">
        <authorList>
            <person name="Heijne W.H."/>
            <person name="Fedorova N.D."/>
            <person name="Nierman W.C."/>
            <person name="Vollebregt A.W."/>
            <person name="Zhao Z."/>
            <person name="Wu L."/>
            <person name="Kumar M."/>
            <person name="Stam H."/>
            <person name="van den Berg M.A."/>
            <person name="Pel H.J."/>
        </authorList>
    </citation>
    <scope>NUCLEOTIDE SEQUENCE [LARGE SCALE GENOMIC DNA]</scope>
    <source>
        <strain evidence="4 5">CBS 393.64</strain>
    </source>
</reference>
<evidence type="ECO:0000313" key="4">
    <source>
        <dbReference type="EMBL" id="KKA23460.1"/>
    </source>
</evidence>
<dbReference type="PANTHER" id="PTHR37534:SF46">
    <property type="entry name" value="ZN(II)2CYS6 TRANSCRIPTION FACTOR (EUROFUNG)"/>
    <property type="match status" value="1"/>
</dbReference>
<dbReference type="InterPro" id="IPR021858">
    <property type="entry name" value="Fun_TF"/>
</dbReference>
<evidence type="ECO:0000256" key="2">
    <source>
        <dbReference type="ARBA" id="ARBA00023242"/>
    </source>
</evidence>
<feature type="region of interest" description="Disordered" evidence="3">
    <location>
        <begin position="521"/>
        <end position="545"/>
    </location>
</feature>
<proteinExistence type="predicted"/>
<dbReference type="AlphaFoldDB" id="A0A0F4YZC4"/>
<keyword evidence="5" id="KW-1185">Reference proteome</keyword>
<comment type="subcellular location">
    <subcellularLocation>
        <location evidence="1">Nucleus</location>
    </subcellularLocation>
</comment>
<dbReference type="GO" id="GO:0005634">
    <property type="term" value="C:nucleus"/>
    <property type="evidence" value="ECO:0007669"/>
    <property type="project" value="UniProtKB-SubCell"/>
</dbReference>
<dbReference type="GeneID" id="25314877"/>